<evidence type="ECO:0000259" key="9">
    <source>
        <dbReference type="PROSITE" id="PS50261"/>
    </source>
</evidence>
<dbReference type="Proteomes" id="UP000492821">
    <property type="component" value="Unassembled WGS sequence"/>
</dbReference>
<feature type="transmembrane region" description="Helical" evidence="8">
    <location>
        <begin position="34"/>
        <end position="53"/>
    </location>
</feature>
<dbReference type="AlphaFoldDB" id="A0A7E4ZR52"/>
<dbReference type="GO" id="GO:0017147">
    <property type="term" value="F:Wnt-protein binding"/>
    <property type="evidence" value="ECO:0007669"/>
    <property type="project" value="TreeGrafter"/>
</dbReference>
<sequence length="184" mass="20728">MTSIFAVLSCFASFVTFLIFIVDLKRFQYPERSIFFLSFCTLAVSGVYVYGTFYDGYACGSKSVERVPLVTQGMDNLPCTLMAVFHYYFSTAMYLWWLNLCFSWFLVTTMRWGEAPVGRVFSSYFHIIAWGLPSLMVIAVLVMNGVDGDLFSSICSVGNLQPSILFNFVVLPQAAALGELVYWG</sequence>
<protein>
    <submittedName>
        <fullName evidence="11">G_PROTEIN_RECEP_F2_4 domain-containing protein</fullName>
    </submittedName>
</protein>
<feature type="transmembrane region" description="Helical" evidence="8">
    <location>
        <begin position="94"/>
        <end position="112"/>
    </location>
</feature>
<evidence type="ECO:0000256" key="5">
    <source>
        <dbReference type="ARBA" id="ARBA00022989"/>
    </source>
</evidence>
<comment type="similarity">
    <text evidence="2">Belongs to the G-protein coupled receptor Fz/Smo family.</text>
</comment>
<evidence type="ECO:0000313" key="11">
    <source>
        <dbReference type="WBParaSite" id="Pan_g12181.t1"/>
    </source>
</evidence>
<dbReference type="InterPro" id="IPR017981">
    <property type="entry name" value="GPCR_2-like_7TM"/>
</dbReference>
<dbReference type="PROSITE" id="PS50261">
    <property type="entry name" value="G_PROTEIN_RECEP_F2_4"/>
    <property type="match status" value="1"/>
</dbReference>
<dbReference type="GO" id="GO:0042813">
    <property type="term" value="F:Wnt receptor activity"/>
    <property type="evidence" value="ECO:0007669"/>
    <property type="project" value="TreeGrafter"/>
</dbReference>
<evidence type="ECO:0000256" key="4">
    <source>
        <dbReference type="ARBA" id="ARBA00022692"/>
    </source>
</evidence>
<evidence type="ECO:0000256" key="1">
    <source>
        <dbReference type="ARBA" id="ARBA00004141"/>
    </source>
</evidence>
<keyword evidence="10" id="KW-1185">Reference proteome</keyword>
<dbReference type="WBParaSite" id="Pan_g12181.t1">
    <property type="protein sequence ID" value="Pan_g12181.t1"/>
    <property type="gene ID" value="Pan_g12181"/>
</dbReference>
<dbReference type="GO" id="GO:0035567">
    <property type="term" value="P:non-canonical Wnt signaling pathway"/>
    <property type="evidence" value="ECO:0007669"/>
    <property type="project" value="TreeGrafter"/>
</dbReference>
<dbReference type="PRINTS" id="PR00489">
    <property type="entry name" value="FRIZZLED"/>
</dbReference>
<dbReference type="InterPro" id="IPR000539">
    <property type="entry name" value="Frizzled/Smoothened_7TM"/>
</dbReference>
<dbReference type="PANTHER" id="PTHR11309">
    <property type="entry name" value="FRIZZLED"/>
    <property type="match status" value="1"/>
</dbReference>
<feature type="transmembrane region" description="Helical" evidence="8">
    <location>
        <begin position="6"/>
        <end position="22"/>
    </location>
</feature>
<dbReference type="GO" id="GO:0060070">
    <property type="term" value="P:canonical Wnt signaling pathway"/>
    <property type="evidence" value="ECO:0007669"/>
    <property type="project" value="TreeGrafter"/>
</dbReference>
<accession>A0A7E4ZR52</accession>
<name>A0A7E4ZR52_PANRE</name>
<dbReference type="Gene3D" id="1.20.1070.10">
    <property type="entry name" value="Rhodopsin 7-helix transmembrane proteins"/>
    <property type="match status" value="1"/>
</dbReference>
<reference evidence="10" key="1">
    <citation type="journal article" date="2013" name="Genetics">
        <title>The draft genome and transcriptome of Panagrellus redivivus are shaped by the harsh demands of a free-living lifestyle.</title>
        <authorList>
            <person name="Srinivasan J."/>
            <person name="Dillman A.R."/>
            <person name="Macchietto M.G."/>
            <person name="Heikkinen L."/>
            <person name="Lakso M."/>
            <person name="Fracchia K.M."/>
            <person name="Antoshechkin I."/>
            <person name="Mortazavi A."/>
            <person name="Wong G."/>
            <person name="Sternberg P.W."/>
        </authorList>
    </citation>
    <scope>NUCLEOTIDE SEQUENCE [LARGE SCALE GENOMIC DNA]</scope>
    <source>
        <strain evidence="10">MT8872</strain>
    </source>
</reference>
<dbReference type="PANTHER" id="PTHR11309:SF47">
    <property type="entry name" value="FRIZZLED"/>
    <property type="match status" value="1"/>
</dbReference>
<keyword evidence="6 8" id="KW-0472">Membrane</keyword>
<evidence type="ECO:0000313" key="10">
    <source>
        <dbReference type="Proteomes" id="UP000492821"/>
    </source>
</evidence>
<organism evidence="10 11">
    <name type="scientific">Panagrellus redivivus</name>
    <name type="common">Microworm</name>
    <dbReference type="NCBI Taxonomy" id="6233"/>
    <lineage>
        <taxon>Eukaryota</taxon>
        <taxon>Metazoa</taxon>
        <taxon>Ecdysozoa</taxon>
        <taxon>Nematoda</taxon>
        <taxon>Chromadorea</taxon>
        <taxon>Rhabditida</taxon>
        <taxon>Tylenchina</taxon>
        <taxon>Panagrolaimomorpha</taxon>
        <taxon>Panagrolaimoidea</taxon>
        <taxon>Panagrolaimidae</taxon>
        <taxon>Panagrellus</taxon>
    </lineage>
</organism>
<keyword evidence="3" id="KW-0217">Developmental protein</keyword>
<comment type="subcellular location">
    <subcellularLocation>
        <location evidence="1">Membrane</location>
        <topology evidence="1">Multi-pass membrane protein</topology>
    </subcellularLocation>
</comment>
<evidence type="ECO:0000256" key="3">
    <source>
        <dbReference type="ARBA" id="ARBA00022473"/>
    </source>
</evidence>
<keyword evidence="5 8" id="KW-1133">Transmembrane helix</keyword>
<dbReference type="InterPro" id="IPR015526">
    <property type="entry name" value="Frizzled/SFRP"/>
</dbReference>
<evidence type="ECO:0000256" key="6">
    <source>
        <dbReference type="ARBA" id="ARBA00023136"/>
    </source>
</evidence>
<keyword evidence="7" id="KW-0675">Receptor</keyword>
<reference evidence="11" key="2">
    <citation type="submission" date="2020-10" db="UniProtKB">
        <authorList>
            <consortium name="WormBaseParasite"/>
        </authorList>
    </citation>
    <scope>IDENTIFICATION</scope>
</reference>
<dbReference type="Pfam" id="PF01534">
    <property type="entry name" value="Frizzled"/>
    <property type="match status" value="1"/>
</dbReference>
<evidence type="ECO:0000256" key="2">
    <source>
        <dbReference type="ARBA" id="ARBA00008077"/>
    </source>
</evidence>
<evidence type="ECO:0000256" key="8">
    <source>
        <dbReference type="SAM" id="Phobius"/>
    </source>
</evidence>
<keyword evidence="4 8" id="KW-0812">Transmembrane</keyword>
<feature type="transmembrane region" description="Helical" evidence="8">
    <location>
        <begin position="124"/>
        <end position="144"/>
    </location>
</feature>
<feature type="domain" description="G-protein coupled receptors family 2 profile 2" evidence="9">
    <location>
        <begin position="1"/>
        <end position="184"/>
    </location>
</feature>
<dbReference type="SMART" id="SM01330">
    <property type="entry name" value="Frizzled"/>
    <property type="match status" value="1"/>
</dbReference>
<evidence type="ECO:0000256" key="7">
    <source>
        <dbReference type="ARBA" id="ARBA00023170"/>
    </source>
</evidence>
<dbReference type="GO" id="GO:0005886">
    <property type="term" value="C:plasma membrane"/>
    <property type="evidence" value="ECO:0007669"/>
    <property type="project" value="TreeGrafter"/>
</dbReference>
<proteinExistence type="inferred from homology"/>